<sequence>MRVKTDSRRQAILDTAIALFREVGYERASMAAIAARVGGSKGTLYNYFKNKDELFAAAMVGAMEEQGMAMLNLLDSASDDVRIVLCRFGAAYLRFLSAPEHLSIVRTVVSEGANARLGAQLYELGPKRGAREMAGFVLRMQEQGKLRAGDPMIVGAHLRGLLEAGIYEPQLFGAAPDYEIEAAVALAVEAFLRAYGVDGPAVDP</sequence>
<reference evidence="4 5" key="1">
    <citation type="submission" date="2024-09" db="EMBL/GenBank/DDBJ databases">
        <authorList>
            <person name="Sun Q."/>
            <person name="Mori K."/>
        </authorList>
    </citation>
    <scope>NUCLEOTIDE SEQUENCE [LARGE SCALE GENOMIC DNA]</scope>
    <source>
        <strain evidence="4 5">CICC 11035S</strain>
    </source>
</reference>
<dbReference type="RefSeq" id="WP_267223596.1">
    <property type="nucleotide sequence ID" value="NZ_JAPCWC010000024.1"/>
</dbReference>
<keyword evidence="5" id="KW-1185">Reference proteome</keyword>
<proteinExistence type="predicted"/>
<dbReference type="PANTHER" id="PTHR30055">
    <property type="entry name" value="HTH-TYPE TRANSCRIPTIONAL REGULATOR RUTR"/>
    <property type="match status" value="1"/>
</dbReference>
<name>A0ABV6S7U3_9SPHN</name>
<dbReference type="InterPro" id="IPR009057">
    <property type="entry name" value="Homeodomain-like_sf"/>
</dbReference>
<comment type="caution">
    <text evidence="4">The sequence shown here is derived from an EMBL/GenBank/DDBJ whole genome shotgun (WGS) entry which is preliminary data.</text>
</comment>
<dbReference type="PANTHER" id="PTHR30055:SF119">
    <property type="entry name" value="NALC"/>
    <property type="match status" value="1"/>
</dbReference>
<evidence type="ECO:0000313" key="4">
    <source>
        <dbReference type="EMBL" id="MFC0685295.1"/>
    </source>
</evidence>
<dbReference type="PRINTS" id="PR00455">
    <property type="entry name" value="HTHTETR"/>
</dbReference>
<dbReference type="SUPFAM" id="SSF46689">
    <property type="entry name" value="Homeodomain-like"/>
    <property type="match status" value="1"/>
</dbReference>
<dbReference type="Pfam" id="PF14246">
    <property type="entry name" value="TetR_C_7"/>
    <property type="match status" value="1"/>
</dbReference>
<dbReference type="EMBL" id="JBHLTM010000046">
    <property type="protein sequence ID" value="MFC0685295.1"/>
    <property type="molecule type" value="Genomic_DNA"/>
</dbReference>
<gene>
    <name evidence="4" type="ORF">ACFFF8_11870</name>
</gene>
<protein>
    <submittedName>
        <fullName evidence="4">TetR/AcrR family transcriptional regulator</fullName>
    </submittedName>
</protein>
<dbReference type="Gene3D" id="1.10.357.10">
    <property type="entry name" value="Tetracycline Repressor, domain 2"/>
    <property type="match status" value="1"/>
</dbReference>
<evidence type="ECO:0000256" key="2">
    <source>
        <dbReference type="PROSITE-ProRule" id="PRU00335"/>
    </source>
</evidence>
<dbReference type="Proteomes" id="UP001589858">
    <property type="component" value="Unassembled WGS sequence"/>
</dbReference>
<evidence type="ECO:0000313" key="5">
    <source>
        <dbReference type="Proteomes" id="UP001589858"/>
    </source>
</evidence>
<feature type="DNA-binding region" description="H-T-H motif" evidence="2">
    <location>
        <begin position="29"/>
        <end position="48"/>
    </location>
</feature>
<dbReference type="Gene3D" id="1.10.10.60">
    <property type="entry name" value="Homeodomain-like"/>
    <property type="match status" value="1"/>
</dbReference>
<dbReference type="InterPro" id="IPR050109">
    <property type="entry name" value="HTH-type_TetR-like_transc_reg"/>
</dbReference>
<feature type="domain" description="HTH tetR-type" evidence="3">
    <location>
        <begin position="6"/>
        <end position="66"/>
    </location>
</feature>
<dbReference type="InterPro" id="IPR039536">
    <property type="entry name" value="TetR_C_Proteobacteria"/>
</dbReference>
<dbReference type="InterPro" id="IPR001647">
    <property type="entry name" value="HTH_TetR"/>
</dbReference>
<organism evidence="4 5">
    <name type="scientific">Novosphingobium clariflavum</name>
    <dbReference type="NCBI Taxonomy" id="2029884"/>
    <lineage>
        <taxon>Bacteria</taxon>
        <taxon>Pseudomonadati</taxon>
        <taxon>Pseudomonadota</taxon>
        <taxon>Alphaproteobacteria</taxon>
        <taxon>Sphingomonadales</taxon>
        <taxon>Sphingomonadaceae</taxon>
        <taxon>Novosphingobium</taxon>
    </lineage>
</organism>
<evidence type="ECO:0000259" key="3">
    <source>
        <dbReference type="PROSITE" id="PS50977"/>
    </source>
</evidence>
<accession>A0ABV6S7U3</accession>
<dbReference type="PROSITE" id="PS50977">
    <property type="entry name" value="HTH_TETR_2"/>
    <property type="match status" value="1"/>
</dbReference>
<dbReference type="Pfam" id="PF00440">
    <property type="entry name" value="TetR_N"/>
    <property type="match status" value="1"/>
</dbReference>
<keyword evidence="1 2" id="KW-0238">DNA-binding</keyword>
<evidence type="ECO:0000256" key="1">
    <source>
        <dbReference type="ARBA" id="ARBA00023125"/>
    </source>
</evidence>